<evidence type="ECO:0000313" key="2">
    <source>
        <dbReference type="EMBL" id="NDY56891.1"/>
    </source>
</evidence>
<dbReference type="EMBL" id="JAAGRQ010000030">
    <property type="protein sequence ID" value="NDY56891.1"/>
    <property type="molecule type" value="Genomic_DNA"/>
</dbReference>
<dbReference type="InterPro" id="IPR036286">
    <property type="entry name" value="LexA/Signal_pep-like_sf"/>
</dbReference>
<dbReference type="InterPro" id="IPR015927">
    <property type="entry name" value="Peptidase_S24_S26A/B/C"/>
</dbReference>
<sequence length="140" mass="15780">MSSPRNREESCAPRILPVCLSEGETGPVADVINAESLVIPDQFRDRDLLVVRMDGDGLAPAIRRGAYVGLDRSVKRLRSGRIYGVMAPLEGLVIKRALLDPETKTVILSDEQKKQPPYRFTPEEFQRRVVGRVAWVFQEF</sequence>
<feature type="domain" description="Peptidase S24/S26A/S26B/S26C" evidence="1">
    <location>
        <begin position="36"/>
        <end position="133"/>
    </location>
</feature>
<proteinExistence type="predicted"/>
<dbReference type="Gene3D" id="2.10.109.10">
    <property type="entry name" value="Umud Fragment, subunit A"/>
    <property type="match status" value="1"/>
</dbReference>
<dbReference type="Proteomes" id="UP000469724">
    <property type="component" value="Unassembled WGS sequence"/>
</dbReference>
<dbReference type="AlphaFoldDB" id="A0A7K3NL28"/>
<evidence type="ECO:0000259" key="1">
    <source>
        <dbReference type="Pfam" id="PF00717"/>
    </source>
</evidence>
<accession>A0A7K3NL28</accession>
<keyword evidence="3" id="KW-1185">Reference proteome</keyword>
<protein>
    <recommendedName>
        <fullName evidence="1">Peptidase S24/S26A/S26B/S26C domain-containing protein</fullName>
    </recommendedName>
</protein>
<dbReference type="CDD" id="cd06462">
    <property type="entry name" value="Peptidase_S24_S26"/>
    <property type="match status" value="1"/>
</dbReference>
<evidence type="ECO:0000313" key="3">
    <source>
        <dbReference type="Proteomes" id="UP000469724"/>
    </source>
</evidence>
<gene>
    <name evidence="2" type="ORF">G3N56_09070</name>
</gene>
<comment type="caution">
    <text evidence="2">The sequence shown here is derived from an EMBL/GenBank/DDBJ whole genome shotgun (WGS) entry which is preliminary data.</text>
</comment>
<organism evidence="2 3">
    <name type="scientific">Desulfolutivibrio sulfodismutans</name>
    <dbReference type="NCBI Taxonomy" id="63561"/>
    <lineage>
        <taxon>Bacteria</taxon>
        <taxon>Pseudomonadati</taxon>
        <taxon>Thermodesulfobacteriota</taxon>
        <taxon>Desulfovibrionia</taxon>
        <taxon>Desulfovibrionales</taxon>
        <taxon>Desulfovibrionaceae</taxon>
        <taxon>Desulfolutivibrio</taxon>
    </lineage>
</organism>
<reference evidence="2 3" key="1">
    <citation type="submission" date="2020-02" db="EMBL/GenBank/DDBJ databases">
        <title>Comparative genomics of sulfur disproportionating microorganisms.</title>
        <authorList>
            <person name="Ward L.M."/>
            <person name="Bertran E."/>
            <person name="Johnston D.T."/>
        </authorList>
    </citation>
    <scope>NUCLEOTIDE SEQUENCE [LARGE SCALE GENOMIC DNA]</scope>
    <source>
        <strain evidence="2 3">DSM 3696</strain>
    </source>
</reference>
<name>A0A7K3NL28_9BACT</name>
<dbReference type="Pfam" id="PF00717">
    <property type="entry name" value="Peptidase_S24"/>
    <property type="match status" value="1"/>
</dbReference>
<dbReference type="RefSeq" id="WP_163301935.1">
    <property type="nucleotide sequence ID" value="NZ_JAAGRQ010000030.1"/>
</dbReference>
<dbReference type="SUPFAM" id="SSF51306">
    <property type="entry name" value="LexA/Signal peptidase"/>
    <property type="match status" value="1"/>
</dbReference>